<dbReference type="SUPFAM" id="SSF56784">
    <property type="entry name" value="HAD-like"/>
    <property type="match status" value="1"/>
</dbReference>
<dbReference type="eggNOG" id="ENOG502QU6A">
    <property type="taxonomic scope" value="Eukaryota"/>
</dbReference>
<dbReference type="OMA" id="EHDIAGG"/>
<dbReference type="GO" id="GO:0016791">
    <property type="term" value="F:phosphatase activity"/>
    <property type="evidence" value="ECO:0007669"/>
    <property type="project" value="TreeGrafter"/>
</dbReference>
<accession>D7FQ79</accession>
<reference evidence="1 2" key="1">
    <citation type="journal article" date="2010" name="Nature">
        <title>The Ectocarpus genome and the independent evolution of multicellularity in brown algae.</title>
        <authorList>
            <person name="Cock J.M."/>
            <person name="Sterck L."/>
            <person name="Rouze P."/>
            <person name="Scornet D."/>
            <person name="Allen A.E."/>
            <person name="Amoutzias G."/>
            <person name="Anthouard V."/>
            <person name="Artiguenave F."/>
            <person name="Aury J.M."/>
            <person name="Badger J.H."/>
            <person name="Beszteri B."/>
            <person name="Billiau K."/>
            <person name="Bonnet E."/>
            <person name="Bothwell J.H."/>
            <person name="Bowler C."/>
            <person name="Boyen C."/>
            <person name="Brownlee C."/>
            <person name="Carrano C.J."/>
            <person name="Charrier B."/>
            <person name="Cho G.Y."/>
            <person name="Coelho S.M."/>
            <person name="Collen J."/>
            <person name="Corre E."/>
            <person name="Da Silva C."/>
            <person name="Delage L."/>
            <person name="Delaroque N."/>
            <person name="Dittami S.M."/>
            <person name="Doulbeau S."/>
            <person name="Elias M."/>
            <person name="Farnham G."/>
            <person name="Gachon C.M."/>
            <person name="Gschloessl B."/>
            <person name="Heesch S."/>
            <person name="Jabbari K."/>
            <person name="Jubin C."/>
            <person name="Kawai H."/>
            <person name="Kimura K."/>
            <person name="Kloareg B."/>
            <person name="Kupper F.C."/>
            <person name="Lang D."/>
            <person name="Le Bail A."/>
            <person name="Leblanc C."/>
            <person name="Lerouge P."/>
            <person name="Lohr M."/>
            <person name="Lopez P.J."/>
            <person name="Martens C."/>
            <person name="Maumus F."/>
            <person name="Michel G."/>
            <person name="Miranda-Saavedra D."/>
            <person name="Morales J."/>
            <person name="Moreau H."/>
            <person name="Motomura T."/>
            <person name="Nagasato C."/>
            <person name="Napoli C.A."/>
            <person name="Nelson D.R."/>
            <person name="Nyvall-Collen P."/>
            <person name="Peters A.F."/>
            <person name="Pommier C."/>
            <person name="Potin P."/>
            <person name="Poulain J."/>
            <person name="Quesneville H."/>
            <person name="Read B."/>
            <person name="Rensing S.A."/>
            <person name="Ritter A."/>
            <person name="Rousvoal S."/>
            <person name="Samanta M."/>
            <person name="Samson G."/>
            <person name="Schroeder D.C."/>
            <person name="Segurens B."/>
            <person name="Strittmatter M."/>
            <person name="Tonon T."/>
            <person name="Tregear J.W."/>
            <person name="Valentin K."/>
            <person name="von Dassow P."/>
            <person name="Yamagishi T."/>
            <person name="Van de Peer Y."/>
            <person name="Wincker P."/>
        </authorList>
    </citation>
    <scope>NUCLEOTIDE SEQUENCE [LARGE SCALE GENOMIC DNA]</scope>
    <source>
        <strain evidence="2">Ec32 / CCAP1310/4</strain>
    </source>
</reference>
<proteinExistence type="predicted"/>
<dbReference type="GO" id="GO:0005737">
    <property type="term" value="C:cytoplasm"/>
    <property type="evidence" value="ECO:0007669"/>
    <property type="project" value="TreeGrafter"/>
</dbReference>
<sequence>MSSTSGVEQQTTKVVGGIKELCDSYDGFILDQFGVLHDGRDALPGAVECLEELRSQGKRLVILSNTSKREDFTMARLPKFGFRRELFDGGVTSGEEGYQHLVQNGLVGGKAVLLGWNGEDSDGLLAALSLDYSSPKEATFLLCHGPDNIVDDTGATRTDTRNTGKVEPYEAVFQAAIERDLPMYNVNPDITVNNPQGGLWHMPGLLAKRYEAMGGRVTYFGKPHKEHYDTAVEKMGLGNDRVVHVGDSLAHDIVGASSAGLDSVFIAGGICGEELGIDAKADKSTFNLSPDALERAFSRENVTPTWTMPLFAL</sequence>
<dbReference type="EMBL" id="FN648375">
    <property type="protein sequence ID" value="CBJ48411.1"/>
    <property type="molecule type" value="Genomic_DNA"/>
</dbReference>
<keyword evidence="2" id="KW-1185">Reference proteome</keyword>
<dbReference type="PANTHER" id="PTHR19288">
    <property type="entry name" value="4-NITROPHENYLPHOSPHATASE-RELATED"/>
    <property type="match status" value="1"/>
</dbReference>
<dbReference type="InterPro" id="IPR023214">
    <property type="entry name" value="HAD_sf"/>
</dbReference>
<evidence type="ECO:0000313" key="2">
    <source>
        <dbReference type="Proteomes" id="UP000002630"/>
    </source>
</evidence>
<dbReference type="Proteomes" id="UP000002630">
    <property type="component" value="Linkage Group LG02"/>
</dbReference>
<protein>
    <submittedName>
        <fullName evidence="1">Possible haloacid dehalogenase-like hydrolase family protein</fullName>
    </submittedName>
</protein>
<dbReference type="PANTHER" id="PTHR19288:SF90">
    <property type="entry name" value="OS08G0542600 PROTEIN"/>
    <property type="match status" value="1"/>
</dbReference>
<dbReference type="InParanoid" id="D7FQ79"/>
<dbReference type="InterPro" id="IPR006439">
    <property type="entry name" value="HAD-SF_hydro_IA"/>
</dbReference>
<dbReference type="InterPro" id="IPR006357">
    <property type="entry name" value="HAD-SF_hydro_IIA"/>
</dbReference>
<dbReference type="AlphaFoldDB" id="D7FQ79"/>
<dbReference type="EMBL" id="FN649727">
    <property type="protein sequence ID" value="CBJ48411.1"/>
    <property type="molecule type" value="Genomic_DNA"/>
</dbReference>
<dbReference type="Gene3D" id="3.40.50.1000">
    <property type="entry name" value="HAD superfamily/HAD-like"/>
    <property type="match status" value="2"/>
</dbReference>
<name>D7FQ79_ECTSI</name>
<dbReference type="STRING" id="2880.D7FQ79"/>
<organism evidence="1 2">
    <name type="scientific">Ectocarpus siliculosus</name>
    <name type="common">Brown alga</name>
    <name type="synonym">Conferva siliculosa</name>
    <dbReference type="NCBI Taxonomy" id="2880"/>
    <lineage>
        <taxon>Eukaryota</taxon>
        <taxon>Sar</taxon>
        <taxon>Stramenopiles</taxon>
        <taxon>Ochrophyta</taxon>
        <taxon>PX clade</taxon>
        <taxon>Phaeophyceae</taxon>
        <taxon>Ectocarpales</taxon>
        <taxon>Ectocarpaceae</taxon>
        <taxon>Ectocarpus</taxon>
    </lineage>
</organism>
<dbReference type="Pfam" id="PF13344">
    <property type="entry name" value="Hydrolase_6"/>
    <property type="match status" value="1"/>
</dbReference>
<dbReference type="InterPro" id="IPR006356">
    <property type="entry name" value="HAD-SF_hydro_IIA_hyp3"/>
</dbReference>
<dbReference type="InterPro" id="IPR036412">
    <property type="entry name" value="HAD-like_sf"/>
</dbReference>
<dbReference type="NCBIfam" id="TIGR01459">
    <property type="entry name" value="HAD-SF-IIA-hyp4"/>
    <property type="match status" value="1"/>
</dbReference>
<gene>
    <name evidence="1" type="ORF">Esi_0002_0208</name>
</gene>
<evidence type="ECO:0000313" key="1">
    <source>
        <dbReference type="EMBL" id="CBJ48411.1"/>
    </source>
</evidence>
<dbReference type="NCBIfam" id="TIGR01549">
    <property type="entry name" value="HAD-SF-IA-v1"/>
    <property type="match status" value="1"/>
</dbReference>
<dbReference type="OrthoDB" id="426235at2759"/>
<dbReference type="Pfam" id="PF13242">
    <property type="entry name" value="Hydrolase_like"/>
    <property type="match status" value="1"/>
</dbReference>